<name>A0A834T4U3_9FABA</name>
<evidence type="ECO:0000313" key="8">
    <source>
        <dbReference type="Proteomes" id="UP000634136"/>
    </source>
</evidence>
<evidence type="ECO:0000256" key="2">
    <source>
        <dbReference type="ARBA" id="ARBA00022771"/>
    </source>
</evidence>
<keyword evidence="3" id="KW-0862">Zinc</keyword>
<feature type="compositionally biased region" description="Polar residues" evidence="5">
    <location>
        <begin position="188"/>
        <end position="200"/>
    </location>
</feature>
<evidence type="ECO:0000259" key="6">
    <source>
        <dbReference type="PROSITE" id="PS50135"/>
    </source>
</evidence>
<feature type="region of interest" description="Disordered" evidence="5">
    <location>
        <begin position="1"/>
        <end position="21"/>
    </location>
</feature>
<dbReference type="GO" id="GO:0008270">
    <property type="term" value="F:zinc ion binding"/>
    <property type="evidence" value="ECO:0007669"/>
    <property type="project" value="UniProtKB-KW"/>
</dbReference>
<keyword evidence="1" id="KW-0479">Metal-binding</keyword>
<evidence type="ECO:0000256" key="4">
    <source>
        <dbReference type="PROSITE-ProRule" id="PRU00228"/>
    </source>
</evidence>
<dbReference type="InterPro" id="IPR000433">
    <property type="entry name" value="Znf_ZZ"/>
</dbReference>
<dbReference type="PROSITE" id="PS50135">
    <property type="entry name" value="ZF_ZZ_2"/>
    <property type="match status" value="1"/>
</dbReference>
<gene>
    <name evidence="7" type="ORF">G2W53_029172</name>
</gene>
<dbReference type="InterPro" id="IPR041983">
    <property type="entry name" value="ADA2-like_ZZ"/>
</dbReference>
<evidence type="ECO:0000256" key="3">
    <source>
        <dbReference type="ARBA" id="ARBA00022833"/>
    </source>
</evidence>
<organism evidence="7 8">
    <name type="scientific">Senna tora</name>
    <dbReference type="NCBI Taxonomy" id="362788"/>
    <lineage>
        <taxon>Eukaryota</taxon>
        <taxon>Viridiplantae</taxon>
        <taxon>Streptophyta</taxon>
        <taxon>Embryophyta</taxon>
        <taxon>Tracheophyta</taxon>
        <taxon>Spermatophyta</taxon>
        <taxon>Magnoliopsida</taxon>
        <taxon>eudicotyledons</taxon>
        <taxon>Gunneridae</taxon>
        <taxon>Pentapetalae</taxon>
        <taxon>rosids</taxon>
        <taxon>fabids</taxon>
        <taxon>Fabales</taxon>
        <taxon>Fabaceae</taxon>
        <taxon>Caesalpinioideae</taxon>
        <taxon>Cassia clade</taxon>
        <taxon>Senna</taxon>
    </lineage>
</organism>
<dbReference type="CDD" id="cd02335">
    <property type="entry name" value="ZZ_ADA2"/>
    <property type="match status" value="1"/>
</dbReference>
<feature type="domain" description="ZZ-type" evidence="6">
    <location>
        <begin position="45"/>
        <end position="101"/>
    </location>
</feature>
<comment type="caution">
    <text evidence="7">The sequence shown here is derived from an EMBL/GenBank/DDBJ whole genome shotgun (WGS) entry which is preliminary data.</text>
</comment>
<dbReference type="EMBL" id="JAAIUW010000009">
    <property type="protein sequence ID" value="KAF7815203.1"/>
    <property type="molecule type" value="Genomic_DNA"/>
</dbReference>
<dbReference type="PANTHER" id="PTHR12374">
    <property type="entry name" value="TRANSCRIPTIONAL ADAPTOR 2 ADA2 -RELATED"/>
    <property type="match status" value="1"/>
</dbReference>
<evidence type="ECO:0000256" key="5">
    <source>
        <dbReference type="SAM" id="MobiDB-lite"/>
    </source>
</evidence>
<dbReference type="GO" id="GO:0005634">
    <property type="term" value="C:nucleus"/>
    <property type="evidence" value="ECO:0007669"/>
    <property type="project" value="TreeGrafter"/>
</dbReference>
<dbReference type="AlphaFoldDB" id="A0A834T4U3"/>
<dbReference type="Proteomes" id="UP000634136">
    <property type="component" value="Unassembled WGS sequence"/>
</dbReference>
<dbReference type="GO" id="GO:0003682">
    <property type="term" value="F:chromatin binding"/>
    <property type="evidence" value="ECO:0007669"/>
    <property type="project" value="TreeGrafter"/>
</dbReference>
<dbReference type="GO" id="GO:0006357">
    <property type="term" value="P:regulation of transcription by RNA polymerase II"/>
    <property type="evidence" value="ECO:0007669"/>
    <property type="project" value="TreeGrafter"/>
</dbReference>
<dbReference type="PANTHER" id="PTHR12374:SF20">
    <property type="entry name" value="TRANSCRIPTIONAL ADAPTER 2-ALPHA"/>
    <property type="match status" value="1"/>
</dbReference>
<dbReference type="OrthoDB" id="270417at2759"/>
<sequence length="200" mass="22876">MGRSRAALRQAEDDPNLRSKRKKAALNVENLETSSTGLGVNEGKISLYHCNYCNKDISERIRIKCVVCQDFDLCIECFSVGAEVTPHKCNHPYRVMHSSNWDKDSRGRDESTWEEIETCPPSQTTTRDYIPPSELQRKTRFSISPPNCPDHQSTSYSYHDRAIGCRTRHHCLDWKPGSNKKRPRSLELLSNHNTTTGIHS</sequence>
<dbReference type="GO" id="GO:0006338">
    <property type="term" value="P:chromatin remodeling"/>
    <property type="evidence" value="ECO:0007669"/>
    <property type="project" value="TreeGrafter"/>
</dbReference>
<evidence type="ECO:0000256" key="1">
    <source>
        <dbReference type="ARBA" id="ARBA00022723"/>
    </source>
</evidence>
<keyword evidence="2 4" id="KW-0863">Zinc-finger</keyword>
<protein>
    <submittedName>
        <fullName evidence="7">Transcriptional adapter ADA2</fullName>
    </submittedName>
</protein>
<dbReference type="Pfam" id="PF25299">
    <property type="entry name" value="ZZ_ADA2"/>
    <property type="match status" value="1"/>
</dbReference>
<dbReference type="FunFam" id="3.30.60.90:FF:000013">
    <property type="entry name" value="Transcriptional adapter"/>
    <property type="match status" value="1"/>
</dbReference>
<feature type="region of interest" description="Disordered" evidence="5">
    <location>
        <begin position="179"/>
        <end position="200"/>
    </location>
</feature>
<dbReference type="GO" id="GO:0003713">
    <property type="term" value="F:transcription coactivator activity"/>
    <property type="evidence" value="ECO:0007669"/>
    <property type="project" value="TreeGrafter"/>
</dbReference>
<dbReference type="PROSITE" id="PS01357">
    <property type="entry name" value="ZF_ZZ_1"/>
    <property type="match status" value="1"/>
</dbReference>
<dbReference type="InterPro" id="IPR043145">
    <property type="entry name" value="Znf_ZZ_sf"/>
</dbReference>
<dbReference type="Gene3D" id="3.30.60.90">
    <property type="match status" value="1"/>
</dbReference>
<reference evidence="7" key="1">
    <citation type="submission" date="2020-09" db="EMBL/GenBank/DDBJ databases">
        <title>Genome-Enabled Discovery of Anthraquinone Biosynthesis in Senna tora.</title>
        <authorList>
            <person name="Kang S.-H."/>
            <person name="Pandey R.P."/>
            <person name="Lee C.-M."/>
            <person name="Sim J.-S."/>
            <person name="Jeong J.-T."/>
            <person name="Choi B.-S."/>
            <person name="Jung M."/>
            <person name="Ginzburg D."/>
            <person name="Zhao K."/>
            <person name="Won S.Y."/>
            <person name="Oh T.-J."/>
            <person name="Yu Y."/>
            <person name="Kim N.-H."/>
            <person name="Lee O.R."/>
            <person name="Lee T.-H."/>
            <person name="Bashyal P."/>
            <person name="Kim T.-S."/>
            <person name="Lee W.-H."/>
            <person name="Kawkins C."/>
            <person name="Kim C.-K."/>
            <person name="Kim J.S."/>
            <person name="Ahn B.O."/>
            <person name="Rhee S.Y."/>
            <person name="Sohng J.K."/>
        </authorList>
    </citation>
    <scope>NUCLEOTIDE SEQUENCE</scope>
    <source>
        <tissue evidence="7">Leaf</tissue>
    </source>
</reference>
<proteinExistence type="predicted"/>
<evidence type="ECO:0000313" key="7">
    <source>
        <dbReference type="EMBL" id="KAF7815203.1"/>
    </source>
</evidence>
<keyword evidence="8" id="KW-1185">Reference proteome</keyword>
<dbReference type="SUPFAM" id="SSF57850">
    <property type="entry name" value="RING/U-box"/>
    <property type="match status" value="1"/>
</dbReference>
<accession>A0A834T4U3</accession>
<dbReference type="SMART" id="SM00291">
    <property type="entry name" value="ZnF_ZZ"/>
    <property type="match status" value="1"/>
</dbReference>